<gene>
    <name evidence="2" type="ORF">DACRYDRAFT_94579</name>
</gene>
<reference evidence="2 3" key="1">
    <citation type="journal article" date="2012" name="Science">
        <title>The Paleozoic origin of enzymatic lignin decomposition reconstructed from 31 fungal genomes.</title>
        <authorList>
            <person name="Floudas D."/>
            <person name="Binder M."/>
            <person name="Riley R."/>
            <person name="Barry K."/>
            <person name="Blanchette R.A."/>
            <person name="Henrissat B."/>
            <person name="Martinez A.T."/>
            <person name="Otillar R."/>
            <person name="Spatafora J.W."/>
            <person name="Yadav J.S."/>
            <person name="Aerts A."/>
            <person name="Benoit I."/>
            <person name="Boyd A."/>
            <person name="Carlson A."/>
            <person name="Copeland A."/>
            <person name="Coutinho P.M."/>
            <person name="de Vries R.P."/>
            <person name="Ferreira P."/>
            <person name="Findley K."/>
            <person name="Foster B."/>
            <person name="Gaskell J."/>
            <person name="Glotzer D."/>
            <person name="Gorecki P."/>
            <person name="Heitman J."/>
            <person name="Hesse C."/>
            <person name="Hori C."/>
            <person name="Igarashi K."/>
            <person name="Jurgens J.A."/>
            <person name="Kallen N."/>
            <person name="Kersten P."/>
            <person name="Kohler A."/>
            <person name="Kuees U."/>
            <person name="Kumar T.K.A."/>
            <person name="Kuo A."/>
            <person name="LaButti K."/>
            <person name="Larrondo L.F."/>
            <person name="Lindquist E."/>
            <person name="Ling A."/>
            <person name="Lombard V."/>
            <person name="Lucas S."/>
            <person name="Lundell T."/>
            <person name="Martin R."/>
            <person name="McLaughlin D.J."/>
            <person name="Morgenstern I."/>
            <person name="Morin E."/>
            <person name="Murat C."/>
            <person name="Nagy L.G."/>
            <person name="Nolan M."/>
            <person name="Ohm R.A."/>
            <person name="Patyshakuliyeva A."/>
            <person name="Rokas A."/>
            <person name="Ruiz-Duenas F.J."/>
            <person name="Sabat G."/>
            <person name="Salamov A."/>
            <person name="Samejima M."/>
            <person name="Schmutz J."/>
            <person name="Slot J.C."/>
            <person name="St John F."/>
            <person name="Stenlid J."/>
            <person name="Sun H."/>
            <person name="Sun S."/>
            <person name="Syed K."/>
            <person name="Tsang A."/>
            <person name="Wiebenga A."/>
            <person name="Young D."/>
            <person name="Pisabarro A."/>
            <person name="Eastwood D.C."/>
            <person name="Martin F."/>
            <person name="Cullen D."/>
            <person name="Grigoriev I.V."/>
            <person name="Hibbett D.S."/>
        </authorList>
    </citation>
    <scope>NUCLEOTIDE SEQUENCE [LARGE SCALE GENOMIC DNA]</scope>
    <source>
        <strain evidence="2 3">DJM-731 SS1</strain>
    </source>
</reference>
<evidence type="ECO:0000313" key="2">
    <source>
        <dbReference type="EMBL" id="EJU02121.1"/>
    </source>
</evidence>
<dbReference type="AlphaFoldDB" id="M5FW68"/>
<sequence>MLQIGPRIRPQTDVKRAWDDWGWRMANRMVIYNIAGLEGKARKLQGCFSESVSDILQKWEPNLATLGDRPAVAFTLSSSTEVYINFQYEQACLNGNEEEYTKWNGLVLKYETLEDIVGSKESRRTPKSAMTKQKQGKPQKKNQASLECTLPATIVDGLPC</sequence>
<feature type="region of interest" description="Disordered" evidence="1">
    <location>
        <begin position="120"/>
        <end position="143"/>
    </location>
</feature>
<dbReference type="EMBL" id="JH795862">
    <property type="protein sequence ID" value="EJU02121.1"/>
    <property type="molecule type" value="Genomic_DNA"/>
</dbReference>
<protein>
    <submittedName>
        <fullName evidence="2">Uncharacterized protein</fullName>
    </submittedName>
</protein>
<dbReference type="HOGENOM" id="CLU_1652095_0_0_1"/>
<proteinExistence type="predicted"/>
<organism evidence="2 3">
    <name type="scientific">Dacryopinax primogenitus (strain DJM 731)</name>
    <name type="common">Brown rot fungus</name>
    <dbReference type="NCBI Taxonomy" id="1858805"/>
    <lineage>
        <taxon>Eukaryota</taxon>
        <taxon>Fungi</taxon>
        <taxon>Dikarya</taxon>
        <taxon>Basidiomycota</taxon>
        <taxon>Agaricomycotina</taxon>
        <taxon>Dacrymycetes</taxon>
        <taxon>Dacrymycetales</taxon>
        <taxon>Dacrymycetaceae</taxon>
        <taxon>Dacryopinax</taxon>
    </lineage>
</organism>
<name>M5FW68_DACPD</name>
<dbReference type="GeneID" id="63692293"/>
<evidence type="ECO:0000313" key="3">
    <source>
        <dbReference type="Proteomes" id="UP000030653"/>
    </source>
</evidence>
<keyword evidence="3" id="KW-1185">Reference proteome</keyword>
<dbReference type="RefSeq" id="XP_040629018.1">
    <property type="nucleotide sequence ID" value="XM_040777231.1"/>
</dbReference>
<accession>M5FW68</accession>
<evidence type="ECO:0000256" key="1">
    <source>
        <dbReference type="SAM" id="MobiDB-lite"/>
    </source>
</evidence>
<dbReference type="Proteomes" id="UP000030653">
    <property type="component" value="Unassembled WGS sequence"/>
</dbReference>